<dbReference type="Proteomes" id="UP000187151">
    <property type="component" value="Unassembled WGS sequence"/>
</dbReference>
<feature type="compositionally biased region" description="Low complexity" evidence="1">
    <location>
        <begin position="77"/>
        <end position="99"/>
    </location>
</feature>
<evidence type="ECO:0000256" key="1">
    <source>
        <dbReference type="SAM" id="MobiDB-lite"/>
    </source>
</evidence>
<comment type="caution">
    <text evidence="2">The sequence shown here is derived from an EMBL/GenBank/DDBJ whole genome shotgun (WGS) entry which is preliminary data.</text>
</comment>
<gene>
    <name evidence="2" type="ORF">AVW11_01475</name>
</gene>
<evidence type="ECO:0000313" key="3">
    <source>
        <dbReference type="Proteomes" id="UP000187151"/>
    </source>
</evidence>
<organism evidence="2 3">
    <name type="scientific">Streptomyces amritsarensis</name>
    <dbReference type="NCBI Taxonomy" id="681158"/>
    <lineage>
        <taxon>Bacteria</taxon>
        <taxon>Bacillati</taxon>
        <taxon>Actinomycetota</taxon>
        <taxon>Actinomycetes</taxon>
        <taxon>Kitasatosporales</taxon>
        <taxon>Streptomycetaceae</taxon>
        <taxon>Streptomyces</taxon>
    </lineage>
</organism>
<feature type="compositionally biased region" description="Pro residues" evidence="1">
    <location>
        <begin position="100"/>
        <end position="109"/>
    </location>
</feature>
<protein>
    <submittedName>
        <fullName evidence="2">Uncharacterized protein</fullName>
    </submittedName>
</protein>
<dbReference type="EMBL" id="MQUR01000002">
    <property type="protein sequence ID" value="OLZ73776.1"/>
    <property type="molecule type" value="Genomic_DNA"/>
</dbReference>
<accession>A0ABX3GAE7</accession>
<feature type="compositionally biased region" description="Low complexity" evidence="1">
    <location>
        <begin position="110"/>
        <end position="121"/>
    </location>
</feature>
<feature type="region of interest" description="Disordered" evidence="1">
    <location>
        <begin position="20"/>
        <end position="121"/>
    </location>
</feature>
<keyword evidence="3" id="KW-1185">Reference proteome</keyword>
<feature type="compositionally biased region" description="Low complexity" evidence="1">
    <location>
        <begin position="20"/>
        <end position="37"/>
    </location>
</feature>
<reference evidence="2 3" key="1">
    <citation type="submission" date="2016-01" db="EMBL/GenBank/DDBJ databases">
        <title>Streptomyces amritsarensis strain MTCC 11845 genome sequencing and assembly.</title>
        <authorList>
            <person name="Sharma D."/>
            <person name="Nair G.R."/>
            <person name="Kaur G."/>
            <person name="Manhas R.K."/>
            <person name="Mayilraj S."/>
        </authorList>
    </citation>
    <scope>NUCLEOTIDE SEQUENCE [LARGE SCALE GENOMIC DNA]</scope>
    <source>
        <strain evidence="2 3">MTCC 11845</strain>
    </source>
</reference>
<evidence type="ECO:0000313" key="2">
    <source>
        <dbReference type="EMBL" id="OLZ73776.1"/>
    </source>
</evidence>
<name>A0ABX3GAE7_9ACTN</name>
<proteinExistence type="predicted"/>
<sequence length="149" mass="14590">MYAPLPQSRAGSVLVPCTGARRAAGPAASSGSPSPARTVQGIGIGAVPAAPAVRARHPAGSRPGRATAGHGTGRFDLPGPSAAALAAGSAPLARTAPPDATTPPTPAPTPTAATRPTRSARVRVTACGGLTERAVDGVRARRPAGRTAW</sequence>